<feature type="transmembrane region" description="Helical" evidence="8">
    <location>
        <begin position="132"/>
        <end position="156"/>
    </location>
</feature>
<comment type="caution">
    <text evidence="9">The sequence shown here is derived from an EMBL/GenBank/DDBJ whole genome shotgun (WGS) entry which is preliminary data.</text>
</comment>
<feature type="transmembrane region" description="Helical" evidence="8">
    <location>
        <begin position="43"/>
        <end position="63"/>
    </location>
</feature>
<feature type="transmembrane region" description="Helical" evidence="8">
    <location>
        <begin position="99"/>
        <end position="120"/>
    </location>
</feature>
<accession>A0ABV6PBA8</accession>
<dbReference type="EMBL" id="JBHLUB010000026">
    <property type="protein sequence ID" value="MFC0581871.1"/>
    <property type="molecule type" value="Genomic_DNA"/>
</dbReference>
<dbReference type="PANTHER" id="PTHR30269:SF37">
    <property type="entry name" value="MEMBRANE TRANSPORTER PROTEIN"/>
    <property type="match status" value="1"/>
</dbReference>
<name>A0ABV6PBA8_9MICC</name>
<evidence type="ECO:0000313" key="10">
    <source>
        <dbReference type="Proteomes" id="UP001589862"/>
    </source>
</evidence>
<dbReference type="PANTHER" id="PTHR30269">
    <property type="entry name" value="TRANSMEMBRANE PROTEIN YFCA"/>
    <property type="match status" value="1"/>
</dbReference>
<keyword evidence="7 8" id="KW-0472">Membrane</keyword>
<keyword evidence="10" id="KW-1185">Reference proteome</keyword>
<evidence type="ECO:0000256" key="1">
    <source>
        <dbReference type="ARBA" id="ARBA00004651"/>
    </source>
</evidence>
<dbReference type="Proteomes" id="UP001589862">
    <property type="component" value="Unassembled WGS sequence"/>
</dbReference>
<feature type="transmembrane region" description="Helical" evidence="8">
    <location>
        <begin position="224"/>
        <end position="246"/>
    </location>
</feature>
<dbReference type="RefSeq" id="WP_377458597.1">
    <property type="nucleotide sequence ID" value="NZ_JBHLUB010000026.1"/>
</dbReference>
<evidence type="ECO:0000256" key="8">
    <source>
        <dbReference type="RuleBase" id="RU363041"/>
    </source>
</evidence>
<protein>
    <recommendedName>
        <fullName evidence="8">Probable membrane transporter protein</fullName>
    </recommendedName>
</protein>
<gene>
    <name evidence="9" type="ORF">ACFFFR_05680</name>
</gene>
<evidence type="ECO:0000256" key="6">
    <source>
        <dbReference type="ARBA" id="ARBA00022989"/>
    </source>
</evidence>
<evidence type="ECO:0000256" key="3">
    <source>
        <dbReference type="ARBA" id="ARBA00022448"/>
    </source>
</evidence>
<dbReference type="Pfam" id="PF01925">
    <property type="entry name" value="TauE"/>
    <property type="match status" value="1"/>
</dbReference>
<keyword evidence="4 8" id="KW-1003">Cell membrane</keyword>
<evidence type="ECO:0000256" key="7">
    <source>
        <dbReference type="ARBA" id="ARBA00023136"/>
    </source>
</evidence>
<proteinExistence type="inferred from homology"/>
<keyword evidence="3" id="KW-0813">Transport</keyword>
<comment type="similarity">
    <text evidence="2 8">Belongs to the 4-toluene sulfonate uptake permease (TSUP) (TC 2.A.102) family.</text>
</comment>
<feature type="transmembrane region" description="Helical" evidence="8">
    <location>
        <begin position="162"/>
        <end position="181"/>
    </location>
</feature>
<keyword evidence="5 8" id="KW-0812">Transmembrane</keyword>
<reference evidence="9 10" key="1">
    <citation type="submission" date="2024-09" db="EMBL/GenBank/DDBJ databases">
        <authorList>
            <person name="Sun Q."/>
            <person name="Mori K."/>
        </authorList>
    </citation>
    <scope>NUCLEOTIDE SEQUENCE [LARGE SCALE GENOMIC DNA]</scope>
    <source>
        <strain evidence="9 10">NCAIM B.02604</strain>
    </source>
</reference>
<feature type="transmembrane region" description="Helical" evidence="8">
    <location>
        <begin position="193"/>
        <end position="212"/>
    </location>
</feature>
<evidence type="ECO:0000313" key="9">
    <source>
        <dbReference type="EMBL" id="MFC0581871.1"/>
    </source>
</evidence>
<dbReference type="InterPro" id="IPR002781">
    <property type="entry name" value="TM_pro_TauE-like"/>
</dbReference>
<evidence type="ECO:0000256" key="4">
    <source>
        <dbReference type="ARBA" id="ARBA00022475"/>
    </source>
</evidence>
<evidence type="ECO:0000256" key="2">
    <source>
        <dbReference type="ARBA" id="ARBA00009142"/>
    </source>
</evidence>
<dbReference type="InterPro" id="IPR052017">
    <property type="entry name" value="TSUP"/>
</dbReference>
<comment type="subcellular location">
    <subcellularLocation>
        <location evidence="1 8">Cell membrane</location>
        <topology evidence="1 8">Multi-pass membrane protein</topology>
    </subcellularLocation>
</comment>
<organism evidence="9 10">
    <name type="scientific">Micrococcoides hystricis</name>
    <dbReference type="NCBI Taxonomy" id="1572761"/>
    <lineage>
        <taxon>Bacteria</taxon>
        <taxon>Bacillati</taxon>
        <taxon>Actinomycetota</taxon>
        <taxon>Actinomycetes</taxon>
        <taxon>Micrococcales</taxon>
        <taxon>Micrococcaceae</taxon>
        <taxon>Micrococcoides</taxon>
    </lineage>
</organism>
<keyword evidence="6 8" id="KW-1133">Transmembrane helix</keyword>
<sequence>MSLGLVVGLVALIVIGAAAQRISGLGFALMLAPFLAILLGPHEGVMITNLFGGVSPLLILLQVWDRVDWRRCWQLAIPAIPTSFLGIWATAILPTGPMGIVIGAFVALGLLTAIFMQARANSFDNTGLRTGTGLLTGFTNAVAGVGGPPLTAYALISRWDPVRFAATIQPVFVVICALTFITKLIATPEQMPTMPLGVWVACFAAMLVGIWAGSKLERRISPTAVRTFVIVIAFLGAGTALVKGILQVAGVWA</sequence>
<evidence type="ECO:0000256" key="5">
    <source>
        <dbReference type="ARBA" id="ARBA00022692"/>
    </source>
</evidence>